<dbReference type="EMBL" id="BRXW01000321">
    <property type="protein sequence ID" value="GMI18149.1"/>
    <property type="molecule type" value="Genomic_DNA"/>
</dbReference>
<reference evidence="8" key="1">
    <citation type="journal article" date="2023" name="Commun. Biol.">
        <title>Genome analysis of Parmales, the sister group of diatoms, reveals the evolutionary specialization of diatoms from phago-mixotrophs to photoautotrophs.</title>
        <authorList>
            <person name="Ban H."/>
            <person name="Sato S."/>
            <person name="Yoshikawa S."/>
            <person name="Yamada K."/>
            <person name="Nakamura Y."/>
            <person name="Ichinomiya M."/>
            <person name="Sato N."/>
            <person name="Blanc-Mathieu R."/>
            <person name="Endo H."/>
            <person name="Kuwata A."/>
            <person name="Ogata H."/>
        </authorList>
    </citation>
    <scope>NUCLEOTIDE SEQUENCE [LARGE SCALE GENOMIC DNA]</scope>
    <source>
        <strain evidence="8">NIES 3700</strain>
    </source>
</reference>
<gene>
    <name evidence="7" type="ORF">TrLO_g4617</name>
</gene>
<dbReference type="GO" id="GO:0005886">
    <property type="term" value="C:plasma membrane"/>
    <property type="evidence" value="ECO:0007669"/>
    <property type="project" value="UniProtKB-ARBA"/>
</dbReference>
<accession>A0A9W7FTV7</accession>
<evidence type="ECO:0000313" key="8">
    <source>
        <dbReference type="Proteomes" id="UP001165122"/>
    </source>
</evidence>
<feature type="transmembrane region" description="Helical" evidence="6">
    <location>
        <begin position="335"/>
        <end position="353"/>
    </location>
</feature>
<dbReference type="Pfam" id="PF09815">
    <property type="entry name" value="XK-related"/>
    <property type="match status" value="1"/>
</dbReference>
<sequence>MGGDLVEIKKGSSNQSKIVAMVHRALERALKLSGTSKDGGKGLLHDLEEQFLSIIANSNGDDVHFLELYVGVWYAEKWPHEELDKQEVENMKGFLVMVARRAARLKDVKKRRIGATVKIVSTLFIGYFDIMTDFLVAKSYYEQDKMNMAYGTAGCALLAIMMQAVTTFFQYGRKPLRERMWRTLVAMTGLGPLMEGKRLWMGVEDTDLVVTAPVMFAGMKALEVSFEAVPEAIIQVSGLLSANLDEIKWIQIVGVISSVVCGAFIMTDGNFGFIQSKHMKSPWDPFYNWVPRHPGFGKMSCKFGMFLFILCYFSQFIWSMSLFGEYGEVWRQGRACFFFIGIEYLVVCAYMGRKGEAFGVSVVSHPLSRRDHVLPFILWGLYYLLVCAAPMLIAAAPCELGPEVFSSVIVWRLFTNGILTFIALQRLPASHYLTVQTGMLMYWFCLIGALLGLAIFFRNCNKNFTISTFWKPISAKKHVKRIWRDPRVWEKAYMTKDEEIWGWVWKIHPTYLPFDALTTWLCEDLVNKYGGWEGEEGGLERPDYLSGKFVTRMYTIYLWRKDLDEEEARRVDSALNILFGREGGKRGIEWGRGEGENVAVVEGETEIRPDYYYLTSTVKKRGRKLPAKVKVGPAIWENFMS</sequence>
<keyword evidence="5 6" id="KW-0472">Membrane</keyword>
<comment type="similarity">
    <text evidence="2">Belongs to the XK family.</text>
</comment>
<dbReference type="AlphaFoldDB" id="A0A9W7FTV7"/>
<feature type="transmembrane region" description="Helical" evidence="6">
    <location>
        <begin position="439"/>
        <end position="457"/>
    </location>
</feature>
<dbReference type="InterPro" id="IPR018629">
    <property type="entry name" value="XK-rel"/>
</dbReference>
<keyword evidence="4 6" id="KW-1133">Transmembrane helix</keyword>
<evidence type="ECO:0000256" key="4">
    <source>
        <dbReference type="ARBA" id="ARBA00022989"/>
    </source>
</evidence>
<dbReference type="OrthoDB" id="10381977at2759"/>
<evidence type="ECO:0000256" key="1">
    <source>
        <dbReference type="ARBA" id="ARBA00004141"/>
    </source>
</evidence>
<evidence type="ECO:0000256" key="5">
    <source>
        <dbReference type="ARBA" id="ARBA00023136"/>
    </source>
</evidence>
<comment type="caution">
    <text evidence="7">The sequence shown here is derived from an EMBL/GenBank/DDBJ whole genome shotgun (WGS) entry which is preliminary data.</text>
</comment>
<dbReference type="Proteomes" id="UP001165122">
    <property type="component" value="Unassembled WGS sequence"/>
</dbReference>
<evidence type="ECO:0000256" key="3">
    <source>
        <dbReference type="ARBA" id="ARBA00022692"/>
    </source>
</evidence>
<organism evidence="7 8">
    <name type="scientific">Triparma laevis f. longispina</name>
    <dbReference type="NCBI Taxonomy" id="1714387"/>
    <lineage>
        <taxon>Eukaryota</taxon>
        <taxon>Sar</taxon>
        <taxon>Stramenopiles</taxon>
        <taxon>Ochrophyta</taxon>
        <taxon>Bolidophyceae</taxon>
        <taxon>Parmales</taxon>
        <taxon>Triparmaceae</taxon>
        <taxon>Triparma</taxon>
    </lineage>
</organism>
<evidence type="ECO:0000313" key="7">
    <source>
        <dbReference type="EMBL" id="GMI18149.1"/>
    </source>
</evidence>
<keyword evidence="3 6" id="KW-0812">Transmembrane</keyword>
<evidence type="ECO:0000256" key="2">
    <source>
        <dbReference type="ARBA" id="ARBA00008789"/>
    </source>
</evidence>
<evidence type="ECO:0000256" key="6">
    <source>
        <dbReference type="SAM" id="Phobius"/>
    </source>
</evidence>
<protein>
    <submittedName>
        <fullName evidence="7">Uncharacterized protein</fullName>
    </submittedName>
</protein>
<keyword evidence="8" id="KW-1185">Reference proteome</keyword>
<feature type="transmembrane region" description="Helical" evidence="6">
    <location>
        <begin position="113"/>
        <end position="130"/>
    </location>
</feature>
<comment type="subcellular location">
    <subcellularLocation>
        <location evidence="1">Membrane</location>
        <topology evidence="1">Multi-pass membrane protein</topology>
    </subcellularLocation>
</comment>
<feature type="transmembrane region" description="Helical" evidence="6">
    <location>
        <begin position="249"/>
        <end position="267"/>
    </location>
</feature>
<feature type="transmembrane region" description="Helical" evidence="6">
    <location>
        <begin position="303"/>
        <end position="323"/>
    </location>
</feature>
<feature type="transmembrane region" description="Helical" evidence="6">
    <location>
        <begin position="150"/>
        <end position="172"/>
    </location>
</feature>
<feature type="transmembrane region" description="Helical" evidence="6">
    <location>
        <begin position="373"/>
        <end position="396"/>
    </location>
</feature>
<feature type="transmembrane region" description="Helical" evidence="6">
    <location>
        <begin position="408"/>
        <end position="427"/>
    </location>
</feature>
<name>A0A9W7FTV7_9STRA</name>
<proteinExistence type="inferred from homology"/>